<feature type="glycosylation site" description="N-linked (GlcNAc...) asparagine; partial" evidence="5">
    <location>
        <position position="121"/>
    </location>
</feature>
<feature type="disulfide bond" evidence="6">
    <location>
        <begin position="118"/>
        <end position="128"/>
    </location>
</feature>
<organism evidence="8 9">
    <name type="scientific">Oryctes borbonicus</name>
    <dbReference type="NCBI Taxonomy" id="1629725"/>
    <lineage>
        <taxon>Eukaryota</taxon>
        <taxon>Metazoa</taxon>
        <taxon>Ecdysozoa</taxon>
        <taxon>Arthropoda</taxon>
        <taxon>Hexapoda</taxon>
        <taxon>Insecta</taxon>
        <taxon>Pterygota</taxon>
        <taxon>Neoptera</taxon>
        <taxon>Endopterygota</taxon>
        <taxon>Coleoptera</taxon>
        <taxon>Polyphaga</taxon>
        <taxon>Scarabaeiformia</taxon>
        <taxon>Scarabaeidae</taxon>
        <taxon>Dynastinae</taxon>
        <taxon>Oryctes</taxon>
    </lineage>
</organism>
<accession>A0A0T6BCS0</accession>
<dbReference type="GO" id="GO:0005886">
    <property type="term" value="C:plasma membrane"/>
    <property type="evidence" value="ECO:0007669"/>
    <property type="project" value="TreeGrafter"/>
</dbReference>
<keyword evidence="3 6" id="KW-1015">Disulfide bond</keyword>
<evidence type="ECO:0000256" key="7">
    <source>
        <dbReference type="PROSITE-ProRule" id="PRU01355"/>
    </source>
</evidence>
<gene>
    <name evidence="8" type="ORF">AMK59_590</name>
</gene>
<dbReference type="PROSITE" id="PS52011">
    <property type="entry name" value="PEPTIDASE_M2"/>
    <property type="match status" value="1"/>
</dbReference>
<keyword evidence="4 5" id="KW-0325">Glycoprotein</keyword>
<dbReference type="GO" id="GO:0008237">
    <property type="term" value="F:metallopeptidase activity"/>
    <property type="evidence" value="ECO:0007669"/>
    <property type="project" value="InterPro"/>
</dbReference>
<keyword evidence="2" id="KW-0732">Signal</keyword>
<proteinExistence type="inferred from homology"/>
<dbReference type="EMBL" id="LJIG01001794">
    <property type="protein sequence ID" value="KRT85146.1"/>
    <property type="molecule type" value="Genomic_DNA"/>
</dbReference>
<evidence type="ECO:0000256" key="2">
    <source>
        <dbReference type="ARBA" id="ARBA00022729"/>
    </source>
</evidence>
<evidence type="ECO:0000256" key="6">
    <source>
        <dbReference type="PIRSR" id="PIRSR601548-4"/>
    </source>
</evidence>
<dbReference type="InterPro" id="IPR001548">
    <property type="entry name" value="Peptidase_M2"/>
</dbReference>
<comment type="caution">
    <text evidence="7">Lacks conserved residue(s) required for the propagation of feature annotation.</text>
</comment>
<keyword evidence="9" id="KW-1185">Reference proteome</keyword>
<feature type="non-terminal residue" evidence="8">
    <location>
        <position position="1"/>
    </location>
</feature>
<dbReference type="AlphaFoldDB" id="A0A0T6BCS0"/>
<dbReference type="Pfam" id="PF01401">
    <property type="entry name" value="Peptidase_M2"/>
    <property type="match status" value="1"/>
</dbReference>
<protein>
    <submittedName>
        <fullName evidence="8">Peptidase</fullName>
    </submittedName>
</protein>
<name>A0A0T6BCS0_9SCAR</name>
<evidence type="ECO:0000256" key="1">
    <source>
        <dbReference type="ARBA" id="ARBA00008139"/>
    </source>
</evidence>
<comment type="caution">
    <text evidence="8">The sequence shown here is derived from an EMBL/GenBank/DDBJ whole genome shotgun (WGS) entry which is preliminary data.</text>
</comment>
<dbReference type="GO" id="GO:0008241">
    <property type="term" value="F:peptidyl-dipeptidase activity"/>
    <property type="evidence" value="ECO:0007669"/>
    <property type="project" value="InterPro"/>
</dbReference>
<evidence type="ECO:0000256" key="3">
    <source>
        <dbReference type="ARBA" id="ARBA00023157"/>
    </source>
</evidence>
<dbReference type="SUPFAM" id="SSF55486">
    <property type="entry name" value="Metalloproteases ('zincins'), catalytic domain"/>
    <property type="match status" value="1"/>
</dbReference>
<reference evidence="8 9" key="1">
    <citation type="submission" date="2015-09" db="EMBL/GenBank/DDBJ databases">
        <title>Draft genome of the scarab beetle Oryctes borbonicus.</title>
        <authorList>
            <person name="Meyer J.M."/>
            <person name="Markov G.V."/>
            <person name="Baskaran P."/>
            <person name="Herrmann M."/>
            <person name="Sommer R.J."/>
            <person name="Roedelsperger C."/>
        </authorList>
    </citation>
    <scope>NUCLEOTIDE SEQUENCE [LARGE SCALE GENOMIC DNA]</scope>
    <source>
        <strain evidence="8">OB123</strain>
        <tissue evidence="8">Whole animal</tissue>
    </source>
</reference>
<dbReference type="PANTHER" id="PTHR10514:SF45">
    <property type="entry name" value="ANGIOTENSIN-CONVERTING ENZYME"/>
    <property type="match status" value="1"/>
</dbReference>
<comment type="similarity">
    <text evidence="1 7">Belongs to the peptidase M2 family.</text>
</comment>
<evidence type="ECO:0000256" key="5">
    <source>
        <dbReference type="PIRSR" id="PIRSR601548-10"/>
    </source>
</evidence>
<evidence type="ECO:0000256" key="4">
    <source>
        <dbReference type="ARBA" id="ARBA00023180"/>
    </source>
</evidence>
<dbReference type="Proteomes" id="UP000051574">
    <property type="component" value="Unassembled WGS sequence"/>
</dbReference>
<sequence>QGTNVNLGEALTFLREYDTGASNICFKVASAQWNYATNMTDTNKRKMIEEQMLKAKFDKVSWRKAILFDWQRIPDRSIKRQLKLLITRGRASLPVAKFNEIHHLISEMKDMYLHVRICAFNNYDTNYCDLMLDPDVHRIMAHSRNSDELLHIWREWHDKTGPPMKNKFMRYVQIANQAARMTGRFLHLF</sequence>
<dbReference type="PANTHER" id="PTHR10514">
    <property type="entry name" value="ANGIOTENSIN-CONVERTING ENZYME"/>
    <property type="match status" value="1"/>
</dbReference>
<evidence type="ECO:0000313" key="8">
    <source>
        <dbReference type="EMBL" id="KRT85146.1"/>
    </source>
</evidence>
<dbReference type="OrthoDB" id="10029630at2759"/>
<feature type="glycosylation site" description="N-linked (GlcNAc...) asparagine" evidence="5">
    <location>
        <position position="38"/>
    </location>
</feature>
<evidence type="ECO:0000313" key="9">
    <source>
        <dbReference type="Proteomes" id="UP000051574"/>
    </source>
</evidence>
<dbReference type="GO" id="GO:0006508">
    <property type="term" value="P:proteolysis"/>
    <property type="evidence" value="ECO:0007669"/>
    <property type="project" value="InterPro"/>
</dbReference>